<accession>A0A0B6Z565</accession>
<reference evidence="1" key="1">
    <citation type="submission" date="2014-12" db="EMBL/GenBank/DDBJ databases">
        <title>Insight into the proteome of Arion vulgaris.</title>
        <authorList>
            <person name="Aradska J."/>
            <person name="Bulat T."/>
            <person name="Smidak R."/>
            <person name="Sarate P."/>
            <person name="Gangsoo J."/>
            <person name="Sialana F."/>
            <person name="Bilban M."/>
            <person name="Lubec G."/>
        </authorList>
    </citation>
    <scope>NUCLEOTIDE SEQUENCE</scope>
    <source>
        <tissue evidence="1">Skin</tissue>
    </source>
</reference>
<organism evidence="1">
    <name type="scientific">Arion vulgaris</name>
    <dbReference type="NCBI Taxonomy" id="1028688"/>
    <lineage>
        <taxon>Eukaryota</taxon>
        <taxon>Metazoa</taxon>
        <taxon>Spiralia</taxon>
        <taxon>Lophotrochozoa</taxon>
        <taxon>Mollusca</taxon>
        <taxon>Gastropoda</taxon>
        <taxon>Heterobranchia</taxon>
        <taxon>Euthyneura</taxon>
        <taxon>Panpulmonata</taxon>
        <taxon>Eupulmonata</taxon>
        <taxon>Stylommatophora</taxon>
        <taxon>Helicina</taxon>
        <taxon>Arionoidea</taxon>
        <taxon>Arionidae</taxon>
        <taxon>Arion</taxon>
    </lineage>
</organism>
<dbReference type="AlphaFoldDB" id="A0A0B6Z565"/>
<feature type="non-terminal residue" evidence="1">
    <location>
        <position position="90"/>
    </location>
</feature>
<sequence length="90" mass="9957">EEVQDCSSVIIYGINFVQINSLTCKLVELKSTVNGYEATGNETIVNATFIRSDTLSCSLGRYRVVNISCANIENVYSTTVLLRITYSSFC</sequence>
<protein>
    <submittedName>
        <fullName evidence="1">Uncharacterized protein</fullName>
    </submittedName>
</protein>
<name>A0A0B6Z565_9EUPU</name>
<dbReference type="EMBL" id="HACG01016146">
    <property type="protein sequence ID" value="CEK63011.1"/>
    <property type="molecule type" value="Transcribed_RNA"/>
</dbReference>
<gene>
    <name evidence="1" type="primary">ORF46815</name>
</gene>
<evidence type="ECO:0000313" key="1">
    <source>
        <dbReference type="EMBL" id="CEK63011.1"/>
    </source>
</evidence>
<feature type="non-terminal residue" evidence="1">
    <location>
        <position position="1"/>
    </location>
</feature>
<proteinExistence type="predicted"/>